<evidence type="ECO:0000256" key="2">
    <source>
        <dbReference type="ARBA" id="ARBA00004236"/>
    </source>
</evidence>
<dbReference type="SUPFAM" id="SSF47384">
    <property type="entry name" value="Homodimeric domain of signal transducing histidine kinase"/>
    <property type="match status" value="1"/>
</dbReference>
<keyword evidence="9" id="KW-0472">Membrane</keyword>
<dbReference type="InterPro" id="IPR005467">
    <property type="entry name" value="His_kinase_dom"/>
</dbReference>
<dbReference type="PROSITE" id="PS50109">
    <property type="entry name" value="HIS_KIN"/>
    <property type="match status" value="1"/>
</dbReference>
<dbReference type="Gene3D" id="1.10.287.130">
    <property type="match status" value="1"/>
</dbReference>
<dbReference type="CDD" id="cd00082">
    <property type="entry name" value="HisKA"/>
    <property type="match status" value="1"/>
</dbReference>
<feature type="transmembrane region" description="Helical" evidence="9">
    <location>
        <begin position="47"/>
        <end position="65"/>
    </location>
</feature>
<feature type="domain" description="Histidine kinase" evidence="10">
    <location>
        <begin position="317"/>
        <end position="535"/>
    </location>
</feature>
<keyword evidence="9" id="KW-0812">Transmembrane</keyword>
<evidence type="ECO:0000313" key="12">
    <source>
        <dbReference type="Proteomes" id="UP001261125"/>
    </source>
</evidence>
<feature type="transmembrane region" description="Helical" evidence="9">
    <location>
        <begin position="103"/>
        <end position="127"/>
    </location>
</feature>
<evidence type="ECO:0000256" key="4">
    <source>
        <dbReference type="ARBA" id="ARBA00022553"/>
    </source>
</evidence>
<keyword evidence="9" id="KW-1133">Transmembrane helix</keyword>
<dbReference type="Pfam" id="PF02518">
    <property type="entry name" value="HATPase_c"/>
    <property type="match status" value="1"/>
</dbReference>
<dbReference type="EMBL" id="JAWDIT010000003">
    <property type="protein sequence ID" value="MDU0345773.1"/>
    <property type="molecule type" value="Genomic_DNA"/>
</dbReference>
<evidence type="ECO:0000259" key="10">
    <source>
        <dbReference type="PROSITE" id="PS50109"/>
    </source>
</evidence>
<feature type="transmembrane region" description="Helical" evidence="9">
    <location>
        <begin position="72"/>
        <end position="91"/>
    </location>
</feature>
<dbReference type="EC" id="2.7.13.3" evidence="3"/>
<dbReference type="GO" id="GO:0016301">
    <property type="term" value="F:kinase activity"/>
    <property type="evidence" value="ECO:0007669"/>
    <property type="project" value="UniProtKB-KW"/>
</dbReference>
<name>A0ABU3SLV1_9MICO</name>
<gene>
    <name evidence="11" type="ORF">RWH44_08650</name>
</gene>
<protein>
    <recommendedName>
        <fullName evidence="3">histidine kinase</fullName>
        <ecNumber evidence="3">2.7.13.3</ecNumber>
    </recommendedName>
</protein>
<dbReference type="InterPro" id="IPR003661">
    <property type="entry name" value="HisK_dim/P_dom"/>
</dbReference>
<keyword evidence="5" id="KW-0808">Transferase</keyword>
<dbReference type="InterPro" id="IPR036890">
    <property type="entry name" value="HATPase_C_sf"/>
</dbReference>
<comment type="catalytic activity">
    <reaction evidence="1">
        <text>ATP + protein L-histidine = ADP + protein N-phospho-L-histidine.</text>
        <dbReference type="EC" id="2.7.13.3"/>
    </reaction>
</comment>
<dbReference type="Gene3D" id="3.30.450.20">
    <property type="entry name" value="PAS domain"/>
    <property type="match status" value="1"/>
</dbReference>
<dbReference type="SUPFAM" id="SSF55874">
    <property type="entry name" value="ATPase domain of HSP90 chaperone/DNA topoisomerase II/histidine kinase"/>
    <property type="match status" value="1"/>
</dbReference>
<dbReference type="SMART" id="SM00387">
    <property type="entry name" value="HATPase_c"/>
    <property type="match status" value="1"/>
</dbReference>
<dbReference type="Proteomes" id="UP001261125">
    <property type="component" value="Unassembled WGS sequence"/>
</dbReference>
<evidence type="ECO:0000256" key="5">
    <source>
        <dbReference type="ARBA" id="ARBA00022679"/>
    </source>
</evidence>
<evidence type="ECO:0000256" key="1">
    <source>
        <dbReference type="ARBA" id="ARBA00000085"/>
    </source>
</evidence>
<organism evidence="11 12">
    <name type="scientific">Microbacterium phycohabitans</name>
    <dbReference type="NCBI Taxonomy" id="3075993"/>
    <lineage>
        <taxon>Bacteria</taxon>
        <taxon>Bacillati</taxon>
        <taxon>Actinomycetota</taxon>
        <taxon>Actinomycetes</taxon>
        <taxon>Micrococcales</taxon>
        <taxon>Microbacteriaceae</taxon>
        <taxon>Microbacterium</taxon>
    </lineage>
</organism>
<evidence type="ECO:0000256" key="6">
    <source>
        <dbReference type="ARBA" id="ARBA00022777"/>
    </source>
</evidence>
<dbReference type="InterPro" id="IPR035965">
    <property type="entry name" value="PAS-like_dom_sf"/>
</dbReference>
<dbReference type="CDD" id="cd00075">
    <property type="entry name" value="HATPase"/>
    <property type="match status" value="1"/>
</dbReference>
<feature type="coiled-coil region" evidence="8">
    <location>
        <begin position="161"/>
        <end position="191"/>
    </location>
</feature>
<dbReference type="Gene3D" id="3.30.565.10">
    <property type="entry name" value="Histidine kinase-like ATPase, C-terminal domain"/>
    <property type="match status" value="1"/>
</dbReference>
<evidence type="ECO:0000256" key="9">
    <source>
        <dbReference type="SAM" id="Phobius"/>
    </source>
</evidence>
<comment type="subcellular location">
    <subcellularLocation>
        <location evidence="2">Cell membrane</location>
    </subcellularLocation>
</comment>
<feature type="transmembrane region" description="Helical" evidence="9">
    <location>
        <begin position="139"/>
        <end position="161"/>
    </location>
</feature>
<dbReference type="Pfam" id="PF00512">
    <property type="entry name" value="HisKA"/>
    <property type="match status" value="1"/>
</dbReference>
<evidence type="ECO:0000256" key="8">
    <source>
        <dbReference type="SAM" id="Coils"/>
    </source>
</evidence>
<sequence>MAPRISRVRLGLRRSIVANQMLLAAAAFIGILVSISVEHVIDPSRFLAGAALLFAGAISAVLLPWDRVPQVWAALLPIVDVVAIALMRESAPLAGLGLLWTFPALWIGTVFGVRGIVAVSVSVTIVMFHQSMAVDLQRFTASTLLLPFVVAALSTIAHFTARRAQAQRELLEKQSAELRRAVERARRQEDLVTEVLDAVDFGVTRVTAAGEFAVTNAAHARLLATTDVLGREIEVFAADGSTLIAADSTPLARARAGEVFEGEMVWYGGPGEDRRALSVTARRLPAAENGEISGVIVSRDVTVEEQARRAREDLVASVSHELRTPLTSIIGYLELALDDPSIAPATRDRLAVAERNASRLLELVADILALSATSREGVGVELELRATDVAAVVRAAIESIAPRAVDHGVHIDASGVVEARAVIDARRVRQIVDNLLSNAIKYIPRGAAVSVSVQQDLHSVSILVADNGPGISVAEQGRLFERFFRGDAVRNSSAHGSGLGLAISRDLARAHGGEITVRTARGEGAVFTVRLPRNPREGE</sequence>
<evidence type="ECO:0000313" key="11">
    <source>
        <dbReference type="EMBL" id="MDU0345773.1"/>
    </source>
</evidence>
<keyword evidence="7" id="KW-0902">Two-component regulatory system</keyword>
<evidence type="ECO:0000256" key="7">
    <source>
        <dbReference type="ARBA" id="ARBA00023012"/>
    </source>
</evidence>
<keyword evidence="12" id="KW-1185">Reference proteome</keyword>
<dbReference type="SUPFAM" id="SSF55785">
    <property type="entry name" value="PYP-like sensor domain (PAS domain)"/>
    <property type="match status" value="1"/>
</dbReference>
<evidence type="ECO:0000256" key="3">
    <source>
        <dbReference type="ARBA" id="ARBA00012438"/>
    </source>
</evidence>
<dbReference type="InterPro" id="IPR004358">
    <property type="entry name" value="Sig_transdc_His_kin-like_C"/>
</dbReference>
<keyword evidence="8" id="KW-0175">Coiled coil</keyword>
<dbReference type="RefSeq" id="WP_298873108.1">
    <property type="nucleotide sequence ID" value="NZ_JAWDIT010000003.1"/>
</dbReference>
<proteinExistence type="predicted"/>
<dbReference type="PANTHER" id="PTHR43047">
    <property type="entry name" value="TWO-COMPONENT HISTIDINE PROTEIN KINASE"/>
    <property type="match status" value="1"/>
</dbReference>
<dbReference type="SMART" id="SM00388">
    <property type="entry name" value="HisKA"/>
    <property type="match status" value="1"/>
</dbReference>
<dbReference type="PANTHER" id="PTHR43047:SF72">
    <property type="entry name" value="OSMOSENSING HISTIDINE PROTEIN KINASE SLN1"/>
    <property type="match status" value="1"/>
</dbReference>
<dbReference type="InterPro" id="IPR003594">
    <property type="entry name" value="HATPase_dom"/>
</dbReference>
<accession>A0ABU3SLV1</accession>
<keyword evidence="4" id="KW-0597">Phosphoprotein</keyword>
<feature type="transmembrane region" description="Helical" evidence="9">
    <location>
        <begin position="21"/>
        <end position="41"/>
    </location>
</feature>
<comment type="caution">
    <text evidence="11">The sequence shown here is derived from an EMBL/GenBank/DDBJ whole genome shotgun (WGS) entry which is preliminary data.</text>
</comment>
<dbReference type="PRINTS" id="PR00344">
    <property type="entry name" value="BCTRLSENSOR"/>
</dbReference>
<keyword evidence="6 11" id="KW-0418">Kinase</keyword>
<reference evidence="11 12" key="1">
    <citation type="submission" date="2023-09" db="EMBL/GenBank/DDBJ databases">
        <title>Microbacterium fusihabitans sp. nov., Microbacterium phycihabitans sp. nov., and Microbacterium cervinum sp. nov., isolated from dried seaweeds of beach.</title>
        <authorList>
            <person name="Lee S.D."/>
        </authorList>
    </citation>
    <scope>NUCLEOTIDE SEQUENCE [LARGE SCALE GENOMIC DNA]</scope>
    <source>
        <strain evidence="11 12">KSW2-29</strain>
    </source>
</reference>
<dbReference type="InterPro" id="IPR036097">
    <property type="entry name" value="HisK_dim/P_sf"/>
</dbReference>